<dbReference type="EMBL" id="UFQT01000339">
    <property type="protein sequence ID" value="SSX23350.1"/>
    <property type="molecule type" value="Genomic_DNA"/>
</dbReference>
<reference evidence="1" key="1">
    <citation type="submission" date="2018-07" db="EMBL/GenBank/DDBJ databases">
        <authorList>
            <person name="Quirk P.G."/>
            <person name="Krulwich T.A."/>
        </authorList>
    </citation>
    <scope>NUCLEOTIDE SEQUENCE</scope>
</reference>
<accession>A0A336LZW1</accession>
<organism evidence="1">
    <name type="scientific">Culicoides sonorensis</name>
    <name type="common">Biting midge</name>
    <dbReference type="NCBI Taxonomy" id="179676"/>
    <lineage>
        <taxon>Eukaryota</taxon>
        <taxon>Metazoa</taxon>
        <taxon>Ecdysozoa</taxon>
        <taxon>Arthropoda</taxon>
        <taxon>Hexapoda</taxon>
        <taxon>Insecta</taxon>
        <taxon>Pterygota</taxon>
        <taxon>Neoptera</taxon>
        <taxon>Endopterygota</taxon>
        <taxon>Diptera</taxon>
        <taxon>Nematocera</taxon>
        <taxon>Chironomoidea</taxon>
        <taxon>Ceratopogonidae</taxon>
        <taxon>Ceratopogoninae</taxon>
        <taxon>Culicoides</taxon>
        <taxon>Monoculicoides</taxon>
    </lineage>
</organism>
<evidence type="ECO:0000313" key="1">
    <source>
        <dbReference type="EMBL" id="SSX23350.1"/>
    </source>
</evidence>
<dbReference type="AlphaFoldDB" id="A0A336LZW1"/>
<gene>
    <name evidence="1" type="primary">CSON008840</name>
</gene>
<dbReference type="VEuPathDB" id="VectorBase:CSON008840"/>
<name>A0A336LZW1_CULSO</name>
<proteinExistence type="predicted"/>
<sequence>MTLAYDIEAPPALMERYQRANNHYQPRLPYRGYFYGDRSHRSLDSLGGGNLKTHPVYLSKKLDPTERNLLLYSYFANRLGPAFEKRYYNNKQMEDLYEMEKRNFDEIDGSAFSPFKRQLVRH</sequence>
<protein>
    <submittedName>
        <fullName evidence="1">CSON008840 protein</fullName>
    </submittedName>
</protein>